<dbReference type="InterPro" id="IPR028098">
    <property type="entry name" value="Glyco_trans_4-like_N"/>
</dbReference>
<feature type="domain" description="Glycosyltransferase subfamily 4-like N-terminal" evidence="1">
    <location>
        <begin position="18"/>
        <end position="196"/>
    </location>
</feature>
<proteinExistence type="predicted"/>
<dbReference type="CDD" id="cd03794">
    <property type="entry name" value="GT4_WbuB-like"/>
    <property type="match status" value="1"/>
</dbReference>
<name>A0ABM5T2L4_9BURK</name>
<dbReference type="EMBL" id="CP010897">
    <property type="protein sequence ID" value="AJP59113.1"/>
    <property type="molecule type" value="Genomic_DNA"/>
</dbReference>
<dbReference type="Pfam" id="PF13692">
    <property type="entry name" value="Glyco_trans_1_4"/>
    <property type="match status" value="1"/>
</dbReference>
<accession>A0ABM5T2L4</accession>
<reference evidence="3" key="1">
    <citation type="submission" date="2015-02" db="EMBL/GenBank/DDBJ databases">
        <title>Complete Genome Sequencing of Pandoraea vervacti NS15 sp. nov.</title>
        <authorList>
            <person name="Chan K.-G."/>
        </authorList>
    </citation>
    <scope>NUCLEOTIDE SEQUENCE [LARGE SCALE GENOMIC DNA]</scope>
    <source>
        <strain evidence="3">NS15</strain>
    </source>
</reference>
<dbReference type="Proteomes" id="UP000035085">
    <property type="component" value="Chromosome"/>
</dbReference>
<sequence>MRLLVVTQYFHPEEFPINHVCEALAARVTSVTVLTGQPNYPGGTVFEGFRAAGFGDQTLGKVSILRVPLMPRGKGGGLRLMLNYLSFIASASLFGPLRLRGQSFDAVLVYAPSPLLQAIPAVFIKWLKRAPLSVWVQDLWPESLSATGFVKNRTILSAVERCVRWIYRHTDLVLAQSEEFVAGIARYAPGRPIEVHYNSVAPALIANPQADVGGCPVPALTESTFNVVFAGNLGKAQGLDVVLDAAARLRDNAAIRIFLIGSGSDSDRLAARIRDEGLTNVVMPGRFPYPSMPAIFQHADALLVVLRSDPVLDLTIPSKLGVYLATGRPIIASLNGAGARVVAESGGGRVCAAQDADGLEKAISDMASMAPDERAQMGVRGRDYYARRFEAGKLADDLSLRLSKLSADYRVRGPGK</sequence>
<evidence type="ECO:0000259" key="1">
    <source>
        <dbReference type="Pfam" id="PF13579"/>
    </source>
</evidence>
<dbReference type="Pfam" id="PF13579">
    <property type="entry name" value="Glyco_trans_4_4"/>
    <property type="match status" value="1"/>
</dbReference>
<evidence type="ECO:0000313" key="2">
    <source>
        <dbReference type="EMBL" id="AJP59113.1"/>
    </source>
</evidence>
<gene>
    <name evidence="2" type="ORF">UC34_23500</name>
</gene>
<keyword evidence="3" id="KW-1185">Reference proteome</keyword>
<dbReference type="RefSeq" id="WP_044457398.1">
    <property type="nucleotide sequence ID" value="NZ_CP010897.2"/>
</dbReference>
<dbReference type="Gene3D" id="3.40.50.2000">
    <property type="entry name" value="Glycogen Phosphorylase B"/>
    <property type="match status" value="2"/>
</dbReference>
<protein>
    <recommendedName>
        <fullName evidence="1">Glycosyltransferase subfamily 4-like N-terminal domain-containing protein</fullName>
    </recommendedName>
</protein>
<organism evidence="2 3">
    <name type="scientific">Pandoraea vervacti</name>
    <dbReference type="NCBI Taxonomy" id="656178"/>
    <lineage>
        <taxon>Bacteria</taxon>
        <taxon>Pseudomonadati</taxon>
        <taxon>Pseudomonadota</taxon>
        <taxon>Betaproteobacteria</taxon>
        <taxon>Burkholderiales</taxon>
        <taxon>Burkholderiaceae</taxon>
        <taxon>Pandoraea</taxon>
    </lineage>
</organism>
<dbReference type="PANTHER" id="PTHR12526">
    <property type="entry name" value="GLYCOSYLTRANSFERASE"/>
    <property type="match status" value="1"/>
</dbReference>
<evidence type="ECO:0000313" key="3">
    <source>
        <dbReference type="Proteomes" id="UP000035085"/>
    </source>
</evidence>
<dbReference type="SUPFAM" id="SSF53756">
    <property type="entry name" value="UDP-Glycosyltransferase/glycogen phosphorylase"/>
    <property type="match status" value="1"/>
</dbReference>